<gene>
    <name evidence="1" type="ORF">SAMEA2273318_02580</name>
</gene>
<dbReference type="RefSeq" id="WP_063144357.1">
    <property type="nucleotide sequence ID" value="NZ_FJXR01000014.1"/>
</dbReference>
<accession>A0A144L0Q4</accession>
<dbReference type="NCBIfam" id="TIGR01551">
    <property type="entry name" value="major_capsid_P2"/>
    <property type="match status" value="1"/>
</dbReference>
<evidence type="ECO:0000313" key="1">
    <source>
        <dbReference type="EMBL" id="CZV46786.1"/>
    </source>
</evidence>
<evidence type="ECO:0000313" key="2">
    <source>
        <dbReference type="Proteomes" id="UP000076008"/>
    </source>
</evidence>
<dbReference type="Pfam" id="PF05125">
    <property type="entry name" value="Phage_cap_P2"/>
    <property type="match status" value="1"/>
</dbReference>
<proteinExistence type="predicted"/>
<dbReference type="EMBL" id="FJXR01000014">
    <property type="protein sequence ID" value="CZV46786.1"/>
    <property type="molecule type" value="Genomic_DNA"/>
</dbReference>
<organism evidence="1 2">
    <name type="scientific">Enterobacter cloacae</name>
    <dbReference type="NCBI Taxonomy" id="550"/>
    <lineage>
        <taxon>Bacteria</taxon>
        <taxon>Pseudomonadati</taxon>
        <taxon>Pseudomonadota</taxon>
        <taxon>Gammaproteobacteria</taxon>
        <taxon>Enterobacterales</taxon>
        <taxon>Enterobacteriaceae</taxon>
        <taxon>Enterobacter</taxon>
        <taxon>Enterobacter cloacae complex</taxon>
    </lineage>
</organism>
<dbReference type="InterPro" id="IPR006441">
    <property type="entry name" value="Phage_P2_GpN"/>
</dbReference>
<reference evidence="1 2" key="1">
    <citation type="submission" date="2016-03" db="EMBL/GenBank/DDBJ databases">
        <authorList>
            <consortium name="Pathogen Informatics"/>
        </authorList>
    </citation>
    <scope>NUCLEOTIDE SEQUENCE [LARGE SCALE GENOMIC DNA]</scope>
    <source>
        <strain evidence="2">e1252</strain>
    </source>
</reference>
<protein>
    <submittedName>
        <fullName evidence="1">Phage major capsid protein, P2 family</fullName>
    </submittedName>
</protein>
<dbReference type="AlphaFoldDB" id="A0A144L0Q4"/>
<sequence length="349" mass="38869">MENTTRQLFDRYVAQQAQLNGVSTSAIAAKFAVDPTRQQRMEQAAQQNDSFLSKINVFPVNQQIGQKVLIGSKGPMAGVNNGVTSRRNPGSNQSMEPFDYMCRKVNYDYGISYEQLDAWAHMPEFQPLISKAMARQMSLDRIMIGFNGVKYSDPSDRAANPLLQDCGIGWLEKIRKEAPHRVISNVTITSRDEDNKIVAKGTYGNLGAAVYDAKNSLMDEWHKHNPDNVVILAGDLLTTSNFSAINALSQTNPNTEMLAGQLIVAQERVGNMPTFIAPYFPVTGVLITPFKNLSVYYQRGGLRRTIKEEPEYNRVATYQSSNDDFVIEDYGNVAFIDGIQFAQAEQAGE</sequence>
<dbReference type="Proteomes" id="UP000076008">
    <property type="component" value="Unassembled WGS sequence"/>
</dbReference>
<name>A0A144L0Q4_ENTCL</name>